<dbReference type="Pfam" id="PF06985">
    <property type="entry name" value="HET"/>
    <property type="match status" value="1"/>
</dbReference>
<dbReference type="OrthoDB" id="3488642at2759"/>
<keyword evidence="4" id="KW-1185">Reference proteome</keyword>
<dbReference type="PANTHER" id="PTHR33112">
    <property type="entry name" value="DOMAIN PROTEIN, PUTATIVE-RELATED"/>
    <property type="match status" value="1"/>
</dbReference>
<name>A0A8H4L561_9HYPO</name>
<proteinExistence type="predicted"/>
<dbReference type="Proteomes" id="UP000554235">
    <property type="component" value="Unassembled WGS sequence"/>
</dbReference>
<protein>
    <recommendedName>
        <fullName evidence="2">Heterokaryon incompatibility domain-containing protein</fullName>
    </recommendedName>
</protein>
<evidence type="ECO:0000256" key="1">
    <source>
        <dbReference type="SAM" id="MobiDB-lite"/>
    </source>
</evidence>
<comment type="caution">
    <text evidence="3">The sequence shown here is derived from an EMBL/GenBank/DDBJ whole genome shotgun (WGS) entry which is preliminary data.</text>
</comment>
<feature type="region of interest" description="Disordered" evidence="1">
    <location>
        <begin position="1"/>
        <end position="56"/>
    </location>
</feature>
<dbReference type="InterPro" id="IPR010730">
    <property type="entry name" value="HET"/>
</dbReference>
<feature type="compositionally biased region" description="Polar residues" evidence="1">
    <location>
        <begin position="66"/>
        <end position="82"/>
    </location>
</feature>
<feature type="domain" description="Heterokaryon incompatibility" evidence="2">
    <location>
        <begin position="266"/>
        <end position="419"/>
    </location>
</feature>
<evidence type="ECO:0000259" key="2">
    <source>
        <dbReference type="Pfam" id="PF06985"/>
    </source>
</evidence>
<evidence type="ECO:0000313" key="3">
    <source>
        <dbReference type="EMBL" id="KAF4463147.1"/>
    </source>
</evidence>
<feature type="region of interest" description="Disordered" evidence="1">
    <location>
        <begin position="63"/>
        <end position="82"/>
    </location>
</feature>
<sequence length="718" mass="79401">MEDIPKQPDDLAWRQFVRNHPLGEGYATPDTNGNRNAPNPGISFGPSLPASRSTDELSLALHTRRTPTPQEKGNSNDIPGLISTESPSMKLIKGLYNLAFPRPLAEALRPEDLSLCSHCDELIAKGDDAFRSTSSWEPGAFTAGSSCPLCRLISDCSNPTTSLGDRNQAMPRSPKSYPRLEIGKLDEFMHGVMSRAPLEDDSRTDSECAFQLAAAWMHRCLERHDRCNATGDIGPPTLPTRVIDVGPSDASQLPRLCKGEGKKDHYLTLSYRWDQNSVASSKTVKGNLEGHEKGIALDTLPQIMQDAIHITRKLGLRYLWIDALCIIQDSREDWQAEAGDMANTYKRSTVTLAAAADTGNGDASETIFRERSKSHIRPLRCRGGWLDGSATYIFADRTSTKDGSRPQSVLDTRGWVLQEHLLSPRVLTYSHGEIFWDCVCLNASETFPGGIPAFYDTDLKAVDFRLFKKAILGSGEGNMKPRQLHKLWHSIVEEYSRRKLTLETDKLAALSGLAKEMTNVLRDDFVLGLWKKTLWRDLLWWVKSPATATIPTGFIAPSWSWAAVNGAISYGLPGRDDEDYLVPCMEVVDVEAPSATSSLCQSRLSGQILVRSGIIRPESSLWTEWLSGAPGQPLPLQPGWRPDTAVTLIELAELSIIVIGVSNFCAYGLGVTRVGKDGKYKRLGVLYTRSHLRNYGWDVEKRCWNAEAGLTVETVTLA</sequence>
<dbReference type="AlphaFoldDB" id="A0A8H4L561"/>
<reference evidence="3 4" key="1">
    <citation type="submission" date="2020-01" db="EMBL/GenBank/DDBJ databases">
        <title>Identification and distribution of gene clusters putatively required for synthesis of sphingolipid metabolism inhibitors in phylogenetically diverse species of the filamentous fungus Fusarium.</title>
        <authorList>
            <person name="Kim H.-S."/>
            <person name="Busman M."/>
            <person name="Brown D.W."/>
            <person name="Divon H."/>
            <person name="Uhlig S."/>
            <person name="Proctor R.H."/>
        </authorList>
    </citation>
    <scope>NUCLEOTIDE SEQUENCE [LARGE SCALE GENOMIC DNA]</scope>
    <source>
        <strain evidence="3 4">NRRL 20459</strain>
    </source>
</reference>
<dbReference type="PANTHER" id="PTHR33112:SF10">
    <property type="entry name" value="TOL"/>
    <property type="match status" value="1"/>
</dbReference>
<dbReference type="EMBL" id="JAADYS010001417">
    <property type="protein sequence ID" value="KAF4463147.1"/>
    <property type="molecule type" value="Genomic_DNA"/>
</dbReference>
<feature type="compositionally biased region" description="Basic and acidic residues" evidence="1">
    <location>
        <begin position="1"/>
        <end position="12"/>
    </location>
</feature>
<evidence type="ECO:0000313" key="4">
    <source>
        <dbReference type="Proteomes" id="UP000554235"/>
    </source>
</evidence>
<accession>A0A8H4L561</accession>
<gene>
    <name evidence="3" type="ORF">FALBO_10025</name>
</gene>
<organism evidence="3 4">
    <name type="scientific">Fusarium albosuccineum</name>
    <dbReference type="NCBI Taxonomy" id="1237068"/>
    <lineage>
        <taxon>Eukaryota</taxon>
        <taxon>Fungi</taxon>
        <taxon>Dikarya</taxon>
        <taxon>Ascomycota</taxon>
        <taxon>Pezizomycotina</taxon>
        <taxon>Sordariomycetes</taxon>
        <taxon>Hypocreomycetidae</taxon>
        <taxon>Hypocreales</taxon>
        <taxon>Nectriaceae</taxon>
        <taxon>Fusarium</taxon>
        <taxon>Fusarium decemcellulare species complex</taxon>
    </lineage>
</organism>